<feature type="region of interest" description="Disordered" evidence="1">
    <location>
        <begin position="160"/>
        <end position="180"/>
    </location>
</feature>
<feature type="domain" description="DUF8039" evidence="3">
    <location>
        <begin position="289"/>
        <end position="382"/>
    </location>
</feature>
<keyword evidence="5" id="KW-1185">Reference proteome</keyword>
<evidence type="ECO:0008006" key="6">
    <source>
        <dbReference type="Google" id="ProtNLM"/>
    </source>
</evidence>
<dbReference type="Proteomes" id="UP001231189">
    <property type="component" value="Unassembled WGS sequence"/>
</dbReference>
<dbReference type="AlphaFoldDB" id="A0AAD8VXD0"/>
<dbReference type="InterPro" id="IPR056924">
    <property type="entry name" value="SH3_Tf2-1"/>
</dbReference>
<evidence type="ECO:0000259" key="3">
    <source>
        <dbReference type="Pfam" id="PF26133"/>
    </source>
</evidence>
<evidence type="ECO:0000259" key="2">
    <source>
        <dbReference type="Pfam" id="PF24626"/>
    </source>
</evidence>
<feature type="domain" description="Tf2-1-like SH3-like" evidence="2">
    <location>
        <begin position="634"/>
        <end position="685"/>
    </location>
</feature>
<organism evidence="4 5">
    <name type="scientific">Lolium multiflorum</name>
    <name type="common">Italian ryegrass</name>
    <name type="synonym">Lolium perenne subsp. multiflorum</name>
    <dbReference type="NCBI Taxonomy" id="4521"/>
    <lineage>
        <taxon>Eukaryota</taxon>
        <taxon>Viridiplantae</taxon>
        <taxon>Streptophyta</taxon>
        <taxon>Embryophyta</taxon>
        <taxon>Tracheophyta</taxon>
        <taxon>Spermatophyta</taxon>
        <taxon>Magnoliopsida</taxon>
        <taxon>Liliopsida</taxon>
        <taxon>Poales</taxon>
        <taxon>Poaceae</taxon>
        <taxon>BOP clade</taxon>
        <taxon>Pooideae</taxon>
        <taxon>Poodae</taxon>
        <taxon>Poeae</taxon>
        <taxon>Poeae Chloroplast Group 2 (Poeae type)</taxon>
        <taxon>Loliodinae</taxon>
        <taxon>Loliinae</taxon>
        <taxon>Lolium</taxon>
    </lineage>
</organism>
<feature type="compositionally biased region" description="Low complexity" evidence="1">
    <location>
        <begin position="429"/>
        <end position="440"/>
    </location>
</feature>
<reference evidence="4" key="1">
    <citation type="submission" date="2023-07" db="EMBL/GenBank/DDBJ databases">
        <title>A chromosome-level genome assembly of Lolium multiflorum.</title>
        <authorList>
            <person name="Chen Y."/>
            <person name="Copetti D."/>
            <person name="Kolliker R."/>
            <person name="Studer B."/>
        </authorList>
    </citation>
    <scope>NUCLEOTIDE SEQUENCE</scope>
    <source>
        <strain evidence="4">02402/16</strain>
        <tissue evidence="4">Leaf</tissue>
    </source>
</reference>
<feature type="compositionally biased region" description="Basic and acidic residues" evidence="1">
    <location>
        <begin position="843"/>
        <end position="853"/>
    </location>
</feature>
<feature type="region of interest" description="Disordered" evidence="1">
    <location>
        <begin position="838"/>
        <end position="862"/>
    </location>
</feature>
<feature type="compositionally biased region" description="Pro residues" evidence="1">
    <location>
        <begin position="415"/>
        <end position="428"/>
    </location>
</feature>
<evidence type="ECO:0000313" key="4">
    <source>
        <dbReference type="EMBL" id="KAK1621396.1"/>
    </source>
</evidence>
<dbReference type="Pfam" id="PF24626">
    <property type="entry name" value="SH3_Tf2-1"/>
    <property type="match status" value="1"/>
</dbReference>
<evidence type="ECO:0000313" key="5">
    <source>
        <dbReference type="Proteomes" id="UP001231189"/>
    </source>
</evidence>
<feature type="region of interest" description="Disordered" evidence="1">
    <location>
        <begin position="236"/>
        <end position="262"/>
    </location>
</feature>
<dbReference type="Pfam" id="PF26133">
    <property type="entry name" value="DUF8039"/>
    <property type="match status" value="1"/>
</dbReference>
<protein>
    <recommendedName>
        <fullName evidence="6">Transposon protein, putative, CACTA, En/Spm sub-class</fullName>
    </recommendedName>
</protein>
<comment type="caution">
    <text evidence="4">The sequence shown here is derived from an EMBL/GenBank/DDBJ whole genome shotgun (WGS) entry which is preliminary data.</text>
</comment>
<dbReference type="PANTHER" id="PTHR33018:SF34">
    <property type="entry name" value="OS02G0472350 PROTEIN"/>
    <property type="match status" value="1"/>
</dbReference>
<feature type="region of interest" description="Disordered" evidence="1">
    <location>
        <begin position="688"/>
        <end position="715"/>
    </location>
</feature>
<dbReference type="InterPro" id="IPR058352">
    <property type="entry name" value="DUF8039"/>
</dbReference>
<dbReference type="PANTHER" id="PTHR33018">
    <property type="entry name" value="OS10G0338966 PROTEIN-RELATED"/>
    <property type="match status" value="1"/>
</dbReference>
<feature type="region of interest" description="Disordered" evidence="1">
    <location>
        <begin position="386"/>
        <end position="473"/>
    </location>
</feature>
<dbReference type="EMBL" id="JAUUTY010000006">
    <property type="protein sequence ID" value="KAK1621396.1"/>
    <property type="molecule type" value="Genomic_DNA"/>
</dbReference>
<evidence type="ECO:0000256" key="1">
    <source>
        <dbReference type="SAM" id="MobiDB-lite"/>
    </source>
</evidence>
<gene>
    <name evidence="4" type="ORF">QYE76_026913</name>
</gene>
<feature type="compositionally biased region" description="Polar residues" evidence="1">
    <location>
        <begin position="239"/>
        <end position="253"/>
    </location>
</feature>
<sequence>MALQFNDYKKKFDNFYVKKKKTPDFNGPYEKIKDHWEAFVKYKTSERAKKRSVTNTKNAANKMYFHTMGRGGYKAGRPKWEKWENDLIVKGIQPEVLKWNQRSRDWFYAHGGTLDAQGNCIYTPRHQENPLPIEAFRNVAKEVEEGKFRPEREKDQLTRALGNPEHPGRTRTIPGGKPWCIGFPAETKKYPDRSRQRKKDVVQECVAKLEEQVRMIMSGEVTQPQANPHIEEAAFDATGQGSQRKSSVASTELPSDDADVNPQMAPRYPVDPPMVPPSPVDPLMAPRYHVDYITESTPCELHFKTMGYLMLKAAIGYVLPPVPDQRYHFSPVPHGYAVAVVDQVMDGCGPLRLDHPAGEGDLLELGEAKNTTVLWRKEFIVIPGWKAPTRSPPSQHSPPMQPSPGRQPSPLAREPSPPVREPSPPPQPTTKSKSNKRTTTAMSRNRSPKRKQEPLPRVPKVPPKRPYDYTDEENDRIAKEQHLKSMFGKKKPQPEPEPLISKEKKLKLLKSLHQPEPSLSSNYDRSIHKSNVVAKERWEKIIEPDTGVVEVMDSKSKPLEAWGDMADIVQKAWKRFANKAPGLQNKELRIKPVPVFAAFPGDVCGLARAWPWFGAAVDGLCHRAAIVAASFFTRFPKLRKSKLLPRGAGPYKVLAKINDNAYSIDLPIDEFGVSNSFNVADLTPYDGEDLGASRSTPFEGGDDEDIPTTLLPPSLQDEDDAAVKLKYEEGASVARGGEEQLDKKLDKKLNMELDMELDMKISHGRAREERESCAKEEEVQVGARPAPAAARLPRLHLHSQEQRALVDSFETLKKTENAANETLRRCLLEDAATHRALTAARQAAEKQTREGRNDGAGPSGSK</sequence>
<accession>A0AAD8VXD0</accession>
<name>A0AAD8VXD0_LOLMU</name>
<feature type="compositionally biased region" description="Pro residues" evidence="1">
    <location>
        <begin position="395"/>
        <end position="407"/>
    </location>
</feature>
<proteinExistence type="predicted"/>